<keyword evidence="1" id="KW-1005">Bacterial flagellum biogenesis</keyword>
<dbReference type="STRING" id="697281.Mahau_2350"/>
<dbReference type="Proteomes" id="UP000008457">
    <property type="component" value="Chromosome"/>
</dbReference>
<dbReference type="HOGENOM" id="CLU_132586_1_2_9"/>
<evidence type="ECO:0000313" key="3">
    <source>
        <dbReference type="Proteomes" id="UP000008457"/>
    </source>
</evidence>
<dbReference type="GO" id="GO:0044780">
    <property type="term" value="P:bacterial-type flagellum assembly"/>
    <property type="evidence" value="ECO:0007669"/>
    <property type="project" value="InterPro"/>
</dbReference>
<evidence type="ECO:0000256" key="1">
    <source>
        <dbReference type="ARBA" id="ARBA00022795"/>
    </source>
</evidence>
<proteinExistence type="predicted"/>
<keyword evidence="3" id="KW-1185">Reference proteome</keyword>
<dbReference type="SUPFAM" id="SSF140566">
    <property type="entry name" value="FlgN-like"/>
    <property type="match status" value="1"/>
</dbReference>
<dbReference type="InterPro" id="IPR007809">
    <property type="entry name" value="FlgN-like"/>
</dbReference>
<accession>F3ZWA7</accession>
<dbReference type="eggNOG" id="COG3418">
    <property type="taxonomic scope" value="Bacteria"/>
</dbReference>
<reference evidence="2 3" key="2">
    <citation type="journal article" date="2011" name="Stand. Genomic Sci.">
        <title>Complete genome sequence of Mahella australiensis type strain (50-1 BON).</title>
        <authorList>
            <person name="Sikorski J."/>
            <person name="Teshima H."/>
            <person name="Nolan M."/>
            <person name="Lucas S."/>
            <person name="Hammon N."/>
            <person name="Deshpande S."/>
            <person name="Cheng J.F."/>
            <person name="Pitluck S."/>
            <person name="Liolios K."/>
            <person name="Pagani I."/>
            <person name="Ivanova N."/>
            <person name="Huntemann M."/>
            <person name="Mavromatis K."/>
            <person name="Ovchinikova G."/>
            <person name="Pati A."/>
            <person name="Tapia R."/>
            <person name="Han C."/>
            <person name="Goodwin L."/>
            <person name="Chen A."/>
            <person name="Palaniappan K."/>
            <person name="Land M."/>
            <person name="Hauser L."/>
            <person name="Ngatchou-Djao O.D."/>
            <person name="Rohde M."/>
            <person name="Pukall R."/>
            <person name="Spring S."/>
            <person name="Abt B."/>
            <person name="Goker M."/>
            <person name="Detter J.C."/>
            <person name="Woyke T."/>
            <person name="Bristow J."/>
            <person name="Markowitz V."/>
            <person name="Hugenholtz P."/>
            <person name="Eisen J.A."/>
            <person name="Kyrpides N.C."/>
            <person name="Klenk H.P."/>
            <person name="Lapidus A."/>
        </authorList>
    </citation>
    <scope>NUCLEOTIDE SEQUENCE [LARGE SCALE GENOMIC DNA]</scope>
    <source>
        <strain evidence="3">DSM 15567 / CIP 107919 / 50-1 BON</strain>
    </source>
</reference>
<dbReference type="Gene3D" id="1.20.58.300">
    <property type="entry name" value="FlgN-like"/>
    <property type="match status" value="1"/>
</dbReference>
<dbReference type="OrthoDB" id="2660802at2"/>
<dbReference type="Pfam" id="PF05130">
    <property type="entry name" value="FlgN"/>
    <property type="match status" value="1"/>
</dbReference>
<protein>
    <submittedName>
        <fullName evidence="2">FlgN family protein</fullName>
    </submittedName>
</protein>
<dbReference type="InterPro" id="IPR036679">
    <property type="entry name" value="FlgN-like_sf"/>
</dbReference>
<dbReference type="AlphaFoldDB" id="F3ZWA7"/>
<dbReference type="RefSeq" id="WP_013781942.1">
    <property type="nucleotide sequence ID" value="NC_015520.1"/>
</dbReference>
<sequence length="163" mass="18427">MDIKQLISILQGETEVYDQMLELCREETKVLVAGNVARLDEIVKTQTNLIKQVGIYEMQRVECVSRIADELHLEADKITVSTLTEKLDEHEASALKLIEKHLSAVLVEFKDLNEMNSQLIKNSIDFIDYTLGLLLDAAEEINYDAGGKTHKVQINPAMLDQKV</sequence>
<dbReference type="EMBL" id="CP002360">
    <property type="protein sequence ID" value="AEE97516.1"/>
    <property type="molecule type" value="Genomic_DNA"/>
</dbReference>
<gene>
    <name evidence="2" type="ordered locus">Mahau_2350</name>
</gene>
<organism evidence="2 3">
    <name type="scientific">Mahella australiensis (strain DSM 15567 / CIP 107919 / 50-1 BON)</name>
    <dbReference type="NCBI Taxonomy" id="697281"/>
    <lineage>
        <taxon>Bacteria</taxon>
        <taxon>Bacillati</taxon>
        <taxon>Bacillota</taxon>
        <taxon>Clostridia</taxon>
        <taxon>Thermoanaerobacterales</taxon>
        <taxon>Thermoanaerobacterales Family IV. Incertae Sedis</taxon>
        <taxon>Mahella</taxon>
    </lineage>
</organism>
<evidence type="ECO:0000313" key="2">
    <source>
        <dbReference type="EMBL" id="AEE97516.1"/>
    </source>
</evidence>
<name>F3ZWA7_MAHA5</name>
<reference evidence="3" key="1">
    <citation type="submission" date="2010-11" db="EMBL/GenBank/DDBJ databases">
        <title>The complete genome of Mahella australiensis DSM 15567.</title>
        <authorList>
            <consortium name="US DOE Joint Genome Institute (JGI-PGF)"/>
            <person name="Lucas S."/>
            <person name="Copeland A."/>
            <person name="Lapidus A."/>
            <person name="Bruce D."/>
            <person name="Goodwin L."/>
            <person name="Pitluck S."/>
            <person name="Kyrpides N."/>
            <person name="Mavromatis K."/>
            <person name="Pagani I."/>
            <person name="Ivanova N."/>
            <person name="Teshima H."/>
            <person name="Brettin T."/>
            <person name="Detter J.C."/>
            <person name="Han C."/>
            <person name="Tapia R."/>
            <person name="Land M."/>
            <person name="Hauser L."/>
            <person name="Markowitz V."/>
            <person name="Cheng J.-F."/>
            <person name="Hugenholtz P."/>
            <person name="Woyke T."/>
            <person name="Wu D."/>
            <person name="Spring S."/>
            <person name="Pukall R."/>
            <person name="Steenblock K."/>
            <person name="Schneider S."/>
            <person name="Klenk H.-P."/>
            <person name="Eisen J.A."/>
        </authorList>
    </citation>
    <scope>NUCLEOTIDE SEQUENCE [LARGE SCALE GENOMIC DNA]</scope>
    <source>
        <strain evidence="3">DSM 15567 / CIP 107919 / 50-1 BON</strain>
    </source>
</reference>
<dbReference type="KEGG" id="mas:Mahau_2350"/>